<gene>
    <name evidence="1" type="ORF">EDS130_LOCUS23848</name>
</gene>
<evidence type="ECO:0000313" key="2">
    <source>
        <dbReference type="Proteomes" id="UP000663852"/>
    </source>
</evidence>
<evidence type="ECO:0000313" key="1">
    <source>
        <dbReference type="EMBL" id="CAF1173904.1"/>
    </source>
</evidence>
<dbReference type="Proteomes" id="UP000663852">
    <property type="component" value="Unassembled WGS sequence"/>
</dbReference>
<comment type="caution">
    <text evidence="1">The sequence shown here is derived from an EMBL/GenBank/DDBJ whole genome shotgun (WGS) entry which is preliminary data.</text>
</comment>
<name>A0A814UFK7_ADIRI</name>
<protein>
    <submittedName>
        <fullName evidence="1">Uncharacterized protein</fullName>
    </submittedName>
</protein>
<sequence length="311" mass="35113">MTQQANIGLPNRPFRISNVSSSANICEDDQYMANLIDQHLALSSSGRSRKVSTISQPILTEDISLFNNAGFLPHQIRRSETSYPYAYKSSGNLQAKSGVQLRNTSTCTDDFHEELPININHLRRQQTKGIKKTIKSISKTRVLDPCAQSMESAVQLDHCQRLAAPHPIRYKISENILPSTGTILRTHYAMIQEEPAQEPSIHLSQLRVPLFATSNTTNQSVSSIIEPTTFVDLPIMNETPFHIDRVQRLTTPQVIQYKPSTTIQPSIGSIFQTRLALGREDSPEEKSFHINQLRHPAMKHSSTNERVWAWM</sequence>
<reference evidence="1" key="1">
    <citation type="submission" date="2021-02" db="EMBL/GenBank/DDBJ databases">
        <authorList>
            <person name="Nowell W R."/>
        </authorList>
    </citation>
    <scope>NUCLEOTIDE SEQUENCE</scope>
</reference>
<proteinExistence type="predicted"/>
<dbReference type="AlphaFoldDB" id="A0A814UFK7"/>
<dbReference type="EMBL" id="CAJNOJ010000132">
    <property type="protein sequence ID" value="CAF1173904.1"/>
    <property type="molecule type" value="Genomic_DNA"/>
</dbReference>
<accession>A0A814UFK7</accession>
<organism evidence="1 2">
    <name type="scientific">Adineta ricciae</name>
    <name type="common">Rotifer</name>
    <dbReference type="NCBI Taxonomy" id="249248"/>
    <lineage>
        <taxon>Eukaryota</taxon>
        <taxon>Metazoa</taxon>
        <taxon>Spiralia</taxon>
        <taxon>Gnathifera</taxon>
        <taxon>Rotifera</taxon>
        <taxon>Eurotatoria</taxon>
        <taxon>Bdelloidea</taxon>
        <taxon>Adinetida</taxon>
        <taxon>Adinetidae</taxon>
        <taxon>Adineta</taxon>
    </lineage>
</organism>